<dbReference type="EMBL" id="JAVHJO010000016">
    <property type="protein sequence ID" value="KAK6526418.1"/>
    <property type="molecule type" value="Genomic_DNA"/>
</dbReference>
<dbReference type="Proteomes" id="UP001365542">
    <property type="component" value="Unassembled WGS sequence"/>
</dbReference>
<evidence type="ECO:0008006" key="4">
    <source>
        <dbReference type="Google" id="ProtNLM"/>
    </source>
</evidence>
<proteinExistence type="predicted"/>
<accession>A0AAV9WVC0</accession>
<protein>
    <recommendedName>
        <fullName evidence="4">Clr5 domain-containing protein</fullName>
    </recommendedName>
</protein>
<feature type="region of interest" description="Disordered" evidence="1">
    <location>
        <begin position="261"/>
        <end position="288"/>
    </location>
</feature>
<dbReference type="AlphaFoldDB" id="A0AAV9WVC0"/>
<evidence type="ECO:0000256" key="1">
    <source>
        <dbReference type="SAM" id="MobiDB-lite"/>
    </source>
</evidence>
<organism evidence="2 3">
    <name type="scientific">Orbilia ellipsospora</name>
    <dbReference type="NCBI Taxonomy" id="2528407"/>
    <lineage>
        <taxon>Eukaryota</taxon>
        <taxon>Fungi</taxon>
        <taxon>Dikarya</taxon>
        <taxon>Ascomycota</taxon>
        <taxon>Pezizomycotina</taxon>
        <taxon>Orbiliomycetes</taxon>
        <taxon>Orbiliales</taxon>
        <taxon>Orbiliaceae</taxon>
        <taxon>Orbilia</taxon>
    </lineage>
</organism>
<keyword evidence="3" id="KW-1185">Reference proteome</keyword>
<comment type="caution">
    <text evidence="2">The sequence shown here is derived from an EMBL/GenBank/DDBJ whole genome shotgun (WGS) entry which is preliminary data.</text>
</comment>
<sequence>MEYTIIEAEPPRAPRRYLKLEEYKDFVLNMHKAGVRQKDIITALKRQSGLDVKPHNLKWFLNKWGVSHKKLTKKRQLHIRQAVDKWRQSNKSDPIVKFERSGRVLSKEEIDIIESHTPGYFRGIKASPGDIELLEATGGLGNGNNDGSESESAEVEVDTRSTSMNNVPKEFLDLIDYSPEDVDIDNAAQEPGAVAAEDHTENCDSDVNMHDTHDMIDETSDHRHFKEMYTVDLDYLITDESQADDQSEEDYYSISEPEDMELFPENDDQGKNPMAEVDIDEDEDRQDIQKPKIAVEELEKIITDGIKTLGIGNEQGGYPVGVDEPLGSNTDMGAADKAQRLFQGSNLELDMQGDIDSPLAKYTRKYEYRFQHWIKGWRIAANIILREIEIRREDGMSFEQATSTVLQESETLDRHAFPYEVCMNIKYGKKKPPDSEKSSAPDGNTEEEKIGRFAEEAFELLVDWVESESCVDEIIFDQFCELVVHLSRVVREYGYLSFFTACALQDTYRLLLYSDTEGAQNLLCWAATESIRIFERIEMGYSKLSWRSEYLYLEDCQERDDLLRRLRYKYGPCHPVILEIDLQTAVAMIGEQNATDPSHRMVEKLVSETLNKIERTRFQYDQVGMAHLSDGFLLLGFALDTITKETRWRNKVLKRLANSIFLLAQKSQVGAWIKTKISCALANIQAHTNELALSLTTLFTAYGTFRLVSNPWYASMTLQRILTILNSYGPVLCPSLEPILVDFRTQTKVPENRYSKDYPKLLKIWRQGKDSYNRRLLIENCNIPAVQSTNRSKTPDFNDYLYTQSWRNWAWGQGIDDFPNELDLEDRITELED</sequence>
<gene>
    <name evidence="2" type="ORF">TWF694_005011</name>
</gene>
<evidence type="ECO:0000313" key="2">
    <source>
        <dbReference type="EMBL" id="KAK6526418.1"/>
    </source>
</evidence>
<evidence type="ECO:0000313" key="3">
    <source>
        <dbReference type="Proteomes" id="UP001365542"/>
    </source>
</evidence>
<feature type="region of interest" description="Disordered" evidence="1">
    <location>
        <begin position="139"/>
        <end position="162"/>
    </location>
</feature>
<reference evidence="2 3" key="1">
    <citation type="submission" date="2019-10" db="EMBL/GenBank/DDBJ databases">
        <authorList>
            <person name="Palmer J.M."/>
        </authorList>
    </citation>
    <scope>NUCLEOTIDE SEQUENCE [LARGE SCALE GENOMIC DNA]</scope>
    <source>
        <strain evidence="2 3">TWF694</strain>
    </source>
</reference>
<name>A0AAV9WVC0_9PEZI</name>